<accession>A0A8D8CPX7</accession>
<protein>
    <submittedName>
        <fullName evidence="1">(northern house mosquito) hypothetical protein</fullName>
    </submittedName>
</protein>
<name>A0A8D8CPX7_CULPI</name>
<organism evidence="1">
    <name type="scientific">Culex pipiens</name>
    <name type="common">House mosquito</name>
    <dbReference type="NCBI Taxonomy" id="7175"/>
    <lineage>
        <taxon>Eukaryota</taxon>
        <taxon>Metazoa</taxon>
        <taxon>Ecdysozoa</taxon>
        <taxon>Arthropoda</taxon>
        <taxon>Hexapoda</taxon>
        <taxon>Insecta</taxon>
        <taxon>Pterygota</taxon>
        <taxon>Neoptera</taxon>
        <taxon>Endopterygota</taxon>
        <taxon>Diptera</taxon>
        <taxon>Nematocera</taxon>
        <taxon>Culicoidea</taxon>
        <taxon>Culicidae</taxon>
        <taxon>Culicinae</taxon>
        <taxon>Culicini</taxon>
        <taxon>Culex</taxon>
        <taxon>Culex</taxon>
    </lineage>
</organism>
<sequence>MDSPKFLRPTHTCPFGRPIKKYNRIPNAESPLEVRTFEEKSMQNQSQNTTNSIYSFHSSLSSPSLSSNPSITPLCLKTRFSPADGLLFASSSVSGPSSSSFSFRSRIFFRLIAVLCITRLRQISNSSGRAWRGVNAFPSFSFSSSWLCSCRRSKSP</sequence>
<proteinExistence type="predicted"/>
<reference evidence="1" key="1">
    <citation type="submission" date="2021-05" db="EMBL/GenBank/DDBJ databases">
        <authorList>
            <person name="Alioto T."/>
            <person name="Alioto T."/>
            <person name="Gomez Garrido J."/>
        </authorList>
    </citation>
    <scope>NUCLEOTIDE SEQUENCE</scope>
</reference>
<dbReference type="EMBL" id="HBUE01133005">
    <property type="protein sequence ID" value="CAG6497430.1"/>
    <property type="molecule type" value="Transcribed_RNA"/>
</dbReference>
<dbReference type="AlphaFoldDB" id="A0A8D8CPX7"/>
<evidence type="ECO:0000313" key="1">
    <source>
        <dbReference type="EMBL" id="CAG6497431.1"/>
    </source>
</evidence>
<dbReference type="EMBL" id="HBUE01133006">
    <property type="protein sequence ID" value="CAG6497431.1"/>
    <property type="molecule type" value="Transcribed_RNA"/>
</dbReference>